<protein>
    <recommendedName>
        <fullName evidence="10">Alpha-1,3/1,6-mannosyltransferase ALG2</fullName>
        <ecNumber evidence="10">2.4.1.132</ecNumber>
        <ecNumber evidence="10">2.4.1.257</ecNumber>
    </recommendedName>
    <alternativeName>
        <fullName evidence="10">GDP-Man:Man(1)GlcNAc(2)-PP-Dol alpha-1,3-mannosyltransferase</fullName>
    </alternativeName>
</protein>
<dbReference type="Gene3D" id="3.40.50.2000">
    <property type="entry name" value="Glycogen Phosphorylase B"/>
    <property type="match status" value="2"/>
</dbReference>
<dbReference type="EC" id="2.4.1.257" evidence="10"/>
<dbReference type="FunCoup" id="A0A7M7JXM6">
    <property type="interactions" value="2017"/>
</dbReference>
<evidence type="ECO:0000256" key="3">
    <source>
        <dbReference type="ARBA" id="ARBA00022679"/>
    </source>
</evidence>
<dbReference type="PANTHER" id="PTHR45918:SF1">
    <property type="entry name" value="ALPHA-1,3_1,6-MANNOSYLTRANSFERASE ALG2"/>
    <property type="match status" value="1"/>
</dbReference>
<dbReference type="GO" id="GO:0102704">
    <property type="term" value="F:GDP-Man:Man(2)GlcNAc(2)-PP-Dol alpha-1,6-mannosyltransferase activity"/>
    <property type="evidence" value="ECO:0007669"/>
    <property type="project" value="UniProtKB-UniRule"/>
</dbReference>
<evidence type="ECO:0000256" key="1">
    <source>
        <dbReference type="ARBA" id="ARBA00004922"/>
    </source>
</evidence>
<dbReference type="CTD" id="85365"/>
<dbReference type="SUPFAM" id="SSF53756">
    <property type="entry name" value="UDP-Glycosyltransferase/glycogen phosphorylase"/>
    <property type="match status" value="1"/>
</dbReference>
<proteinExistence type="inferred from homology"/>
<keyword evidence="14" id="KW-1185">Reference proteome</keyword>
<evidence type="ECO:0000256" key="9">
    <source>
        <dbReference type="ARBA" id="ARBA00045104"/>
    </source>
</evidence>
<dbReference type="InterPro" id="IPR001296">
    <property type="entry name" value="Glyco_trans_1"/>
</dbReference>
<evidence type="ECO:0000256" key="7">
    <source>
        <dbReference type="ARBA" id="ARBA00023136"/>
    </source>
</evidence>
<sequence>MRVTFVHLDLGIGGAERLVVDAGLALKKAGHQIEFITSHHDQAHCFPETRGELHVTVCGDWLPRSILGKFYVICSIIRMIYLALYIRLARCQSALKPDLIFVDQVSHCIPWLKLMRVPILFYCHHPDCVLVQKKNTLRDVYRWPINWFEEYSTSLADLIVVNSRYTEKVFRKTFRRLAKTQLEVLYPTVGLALYDAPMQGDLNDIALTKNSDTTFLSLNRFERKKEISLAIKALAYVISCGESDVHLVIAGGYDEALPENVEHFEELQQLAEELHVADRITFLRSPSDAQKQLLLYHCCGVLYTPQNEHFGIVPLEAMYMRRPVIATNTGGPLETIKDDSTGFLCESTPQAFGDAMLKLCRDRNLVAELGEEGRRRVIALFSFNSFQQRLEKIIDKLVPPQENAGK</sequence>
<comment type="pathway">
    <text evidence="1 10">Protein modification; protein glycosylation.</text>
</comment>
<dbReference type="Pfam" id="PF00534">
    <property type="entry name" value="Glycos_transf_1"/>
    <property type="match status" value="1"/>
</dbReference>
<dbReference type="CDD" id="cd03805">
    <property type="entry name" value="GT4_ALG2-like"/>
    <property type="match status" value="1"/>
</dbReference>
<keyword evidence="2 10" id="KW-0328">Glycosyltransferase</keyword>
<evidence type="ECO:0000256" key="6">
    <source>
        <dbReference type="ARBA" id="ARBA00022989"/>
    </source>
</evidence>
<dbReference type="OMA" id="AMYMKCP"/>
<dbReference type="EC" id="2.4.1.132" evidence="10"/>
<feature type="domain" description="Glycosyl transferase family 1" evidence="11">
    <location>
        <begin position="209"/>
        <end position="376"/>
    </location>
</feature>
<dbReference type="PANTHER" id="PTHR45918">
    <property type="entry name" value="ALPHA-1,3/1,6-MANNOSYLTRANSFERASE ALG2"/>
    <property type="match status" value="1"/>
</dbReference>
<comment type="subcellular location">
    <subcellularLocation>
        <location evidence="10">Endoplasmic reticulum membrane</location>
        <topology evidence="10">Single-pass membrane protein</topology>
    </subcellularLocation>
</comment>
<keyword evidence="6" id="KW-1133">Transmembrane helix</keyword>
<dbReference type="UniPathway" id="UPA00378"/>
<evidence type="ECO:0000256" key="4">
    <source>
        <dbReference type="ARBA" id="ARBA00022692"/>
    </source>
</evidence>
<accession>A0A7M7JXM6</accession>
<feature type="domain" description="Glycosyltransferase subfamily 4-like N-terminal" evidence="12">
    <location>
        <begin position="12"/>
        <end position="189"/>
    </location>
</feature>
<dbReference type="GeneID" id="111249255"/>
<reference evidence="13" key="1">
    <citation type="submission" date="2021-01" db="UniProtKB">
        <authorList>
            <consortium name="EnsemblMetazoa"/>
        </authorList>
    </citation>
    <scope>IDENTIFICATION</scope>
</reference>
<evidence type="ECO:0000313" key="13">
    <source>
        <dbReference type="EnsemblMetazoa" id="XP_022658602"/>
    </source>
</evidence>
<keyword evidence="7" id="KW-0472">Membrane</keyword>
<dbReference type="RefSeq" id="XP_022658602.1">
    <property type="nucleotide sequence ID" value="XM_022802867.1"/>
</dbReference>
<dbReference type="OrthoDB" id="448893at2759"/>
<dbReference type="Pfam" id="PF13439">
    <property type="entry name" value="Glyco_transf_4"/>
    <property type="match status" value="1"/>
</dbReference>
<dbReference type="KEGG" id="vde:111249255"/>
<keyword evidence="5" id="KW-0256">Endoplasmic reticulum</keyword>
<organism evidence="13 14">
    <name type="scientific">Varroa destructor</name>
    <name type="common">Honeybee mite</name>
    <dbReference type="NCBI Taxonomy" id="109461"/>
    <lineage>
        <taxon>Eukaryota</taxon>
        <taxon>Metazoa</taxon>
        <taxon>Ecdysozoa</taxon>
        <taxon>Arthropoda</taxon>
        <taxon>Chelicerata</taxon>
        <taxon>Arachnida</taxon>
        <taxon>Acari</taxon>
        <taxon>Parasitiformes</taxon>
        <taxon>Mesostigmata</taxon>
        <taxon>Gamasina</taxon>
        <taxon>Dermanyssoidea</taxon>
        <taxon>Varroidae</taxon>
        <taxon>Varroa</taxon>
    </lineage>
</organism>
<dbReference type="InParanoid" id="A0A7M7JXM6"/>
<dbReference type="Proteomes" id="UP000594260">
    <property type="component" value="Unplaced"/>
</dbReference>
<evidence type="ECO:0000256" key="5">
    <source>
        <dbReference type="ARBA" id="ARBA00022824"/>
    </source>
</evidence>
<dbReference type="FunFam" id="3.40.50.2000:FF:000210">
    <property type="entry name" value="Alpha-1,3/1,6-mannosyltransferase ALG2"/>
    <property type="match status" value="1"/>
</dbReference>
<comment type="similarity">
    <text evidence="10">Belongs to the glycosyltransferase group 1 family.</text>
</comment>
<dbReference type="GO" id="GO:0004378">
    <property type="term" value="F:GDP-Man:Man(1)GlcNAc(2)-PP-Dol alpha-1,3-mannosyltransferase activity"/>
    <property type="evidence" value="ECO:0007669"/>
    <property type="project" value="UniProtKB-UniRule"/>
</dbReference>
<evidence type="ECO:0000259" key="11">
    <source>
        <dbReference type="Pfam" id="PF00534"/>
    </source>
</evidence>
<evidence type="ECO:0000259" key="12">
    <source>
        <dbReference type="Pfam" id="PF13439"/>
    </source>
</evidence>
<comment type="catalytic activity">
    <reaction evidence="8 10">
        <text>a beta-D-Man-(1-&gt;4)-beta-D-GlcNAc-(1-&gt;4)-alpha-D-GlcNAc-diphospho-di-trans,poly-cis-dolichol + GDP-alpha-D-mannose = an alpha-D-Man-(1-&gt;3)-beta-D-Man-(1-&gt;4)-beta-D-GlcNAc-(1-&gt;4)-alpha-D-GlcNAc-diphospho-di-trans,poly-cis-dolichol + GDP + H(+)</text>
        <dbReference type="Rhea" id="RHEA:29515"/>
        <dbReference type="Rhea" id="RHEA-COMP:19511"/>
        <dbReference type="Rhea" id="RHEA-COMP:19513"/>
        <dbReference type="ChEBI" id="CHEBI:15378"/>
        <dbReference type="ChEBI" id="CHEBI:57527"/>
        <dbReference type="ChEBI" id="CHEBI:58189"/>
        <dbReference type="ChEBI" id="CHEBI:58472"/>
        <dbReference type="ChEBI" id="CHEBI:132510"/>
        <dbReference type="EC" id="2.4.1.132"/>
    </reaction>
    <physiologicalReaction direction="left-to-right" evidence="8 10">
        <dbReference type="Rhea" id="RHEA:29516"/>
    </physiologicalReaction>
</comment>
<evidence type="ECO:0000256" key="2">
    <source>
        <dbReference type="ARBA" id="ARBA00022676"/>
    </source>
</evidence>
<dbReference type="AlphaFoldDB" id="A0A7M7JXM6"/>
<name>A0A7M7JXM6_VARDE</name>
<comment type="function">
    <text evidence="10">Mannosylates Man(2)GlcNAc(2)-dolichol diphosphate and Man(1)GlcNAc(2)-dolichol diphosphate to form Man(3)GlcNAc(2)-dolichol diphosphate.</text>
</comment>
<evidence type="ECO:0000313" key="14">
    <source>
        <dbReference type="Proteomes" id="UP000594260"/>
    </source>
</evidence>
<comment type="catalytic activity">
    <reaction evidence="9 10">
        <text>an alpha-D-Man-(1-&gt;3)-beta-D-Man-(1-&gt;4)-beta-D-GlcNAc-(1-&gt;4)-alpha-D-GlcNAc-diphospho-di-trans,poly-cis-dolichol + GDP-alpha-D-mannose = an alpha-D-Man-(1-&gt;3)-[alpha-D-Man-(1-&gt;6)]-beta-D-Man-(1-&gt;4)-beta-D-GlcNAc-(1-&gt;4)-alpha-D-GlcNAc-diphospho-di-trans,poly-cis-dolichol + GDP + H(+)</text>
        <dbReference type="Rhea" id="RHEA:29519"/>
        <dbReference type="Rhea" id="RHEA-COMP:19513"/>
        <dbReference type="Rhea" id="RHEA-COMP:19515"/>
        <dbReference type="ChEBI" id="CHEBI:15378"/>
        <dbReference type="ChEBI" id="CHEBI:57527"/>
        <dbReference type="ChEBI" id="CHEBI:58189"/>
        <dbReference type="ChEBI" id="CHEBI:132510"/>
        <dbReference type="ChEBI" id="CHEBI:132511"/>
        <dbReference type="EC" id="2.4.1.257"/>
    </reaction>
    <physiologicalReaction direction="left-to-right" evidence="9 10">
        <dbReference type="Rhea" id="RHEA:29520"/>
    </physiologicalReaction>
</comment>
<dbReference type="EnsemblMetazoa" id="XM_022802867">
    <property type="protein sequence ID" value="XP_022658602"/>
    <property type="gene ID" value="LOC111249255"/>
</dbReference>
<dbReference type="GO" id="GO:0005789">
    <property type="term" value="C:endoplasmic reticulum membrane"/>
    <property type="evidence" value="ECO:0007669"/>
    <property type="project" value="UniProtKB-SubCell"/>
</dbReference>
<keyword evidence="3 10" id="KW-0808">Transferase</keyword>
<evidence type="ECO:0000256" key="8">
    <source>
        <dbReference type="ARBA" id="ARBA00045103"/>
    </source>
</evidence>
<evidence type="ECO:0000256" key="10">
    <source>
        <dbReference type="RuleBase" id="RU367136"/>
    </source>
</evidence>
<dbReference type="InterPro" id="IPR028098">
    <property type="entry name" value="Glyco_trans_4-like_N"/>
</dbReference>
<keyword evidence="4" id="KW-0812">Transmembrane</keyword>
<dbReference type="InterPro" id="IPR027054">
    <property type="entry name" value="ALG2"/>
</dbReference>